<feature type="transmembrane region" description="Helical" evidence="1">
    <location>
        <begin position="7"/>
        <end position="28"/>
    </location>
</feature>
<dbReference type="AlphaFoldDB" id="A0A934SA17"/>
<keyword evidence="1" id="KW-0812">Transmembrane</keyword>
<organism evidence="2 3">
    <name type="scientific">Luteolibacter pohnpeiensis</name>
    <dbReference type="NCBI Taxonomy" id="454153"/>
    <lineage>
        <taxon>Bacteria</taxon>
        <taxon>Pseudomonadati</taxon>
        <taxon>Verrucomicrobiota</taxon>
        <taxon>Verrucomicrobiia</taxon>
        <taxon>Verrucomicrobiales</taxon>
        <taxon>Verrucomicrobiaceae</taxon>
        <taxon>Luteolibacter</taxon>
    </lineage>
</organism>
<keyword evidence="1" id="KW-1133">Transmembrane helix</keyword>
<accession>A0A934SA17</accession>
<keyword evidence="3" id="KW-1185">Reference proteome</keyword>
<dbReference type="Proteomes" id="UP000603141">
    <property type="component" value="Unassembled WGS sequence"/>
</dbReference>
<comment type="caution">
    <text evidence="2">The sequence shown here is derived from an EMBL/GenBank/DDBJ whole genome shotgun (WGS) entry which is preliminary data.</text>
</comment>
<keyword evidence="1" id="KW-0472">Membrane</keyword>
<name>A0A934SA17_9BACT</name>
<evidence type="ECO:0000256" key="1">
    <source>
        <dbReference type="SAM" id="Phobius"/>
    </source>
</evidence>
<dbReference type="RefSeq" id="WP_200273932.1">
    <property type="nucleotide sequence ID" value="NZ_JAENIJ010000062.1"/>
</dbReference>
<sequence length="167" mass="18898">MQKRQRIILIAIAGVFTVLFLPSLIQWMHGRAKFVRNAANFTRGGIERISVAHEFGGAPILEVNEPRLCERFYDAVTQQEDYFPNHPLYELEVCVTITLKVGDPIQLVAATMPSKDYAYCQYVRSSGNSKLYYRAFKSLELYRWLVENGIAEQAAVGQPATPPRVGD</sequence>
<proteinExistence type="predicted"/>
<dbReference type="EMBL" id="JAENIJ010000062">
    <property type="protein sequence ID" value="MBK1884593.1"/>
    <property type="molecule type" value="Genomic_DNA"/>
</dbReference>
<evidence type="ECO:0000313" key="3">
    <source>
        <dbReference type="Proteomes" id="UP000603141"/>
    </source>
</evidence>
<reference evidence="2" key="1">
    <citation type="submission" date="2021-01" db="EMBL/GenBank/DDBJ databases">
        <title>Modified the classification status of verrucomicrobia.</title>
        <authorList>
            <person name="Feng X."/>
        </authorList>
    </citation>
    <scope>NUCLEOTIDE SEQUENCE</scope>
    <source>
        <strain evidence="2">KCTC 22041</strain>
    </source>
</reference>
<gene>
    <name evidence="2" type="ORF">JIN85_19410</name>
</gene>
<evidence type="ECO:0000313" key="2">
    <source>
        <dbReference type="EMBL" id="MBK1884593.1"/>
    </source>
</evidence>
<protein>
    <submittedName>
        <fullName evidence="2">Uncharacterized protein</fullName>
    </submittedName>
</protein>